<reference evidence="2" key="1">
    <citation type="journal article" date="2011" name="PLoS Biol.">
        <title>Gene gain and loss during evolution of obligate parasitism in the white rust pathogen of Arabidopsis thaliana.</title>
        <authorList>
            <person name="Kemen E."/>
            <person name="Gardiner A."/>
            <person name="Schultz-Larsen T."/>
            <person name="Kemen A.C."/>
            <person name="Balmuth A.L."/>
            <person name="Robert-Seilaniantz A."/>
            <person name="Bailey K."/>
            <person name="Holub E."/>
            <person name="Studholme D.J."/>
            <person name="Maclean D."/>
            <person name="Jones J.D."/>
        </authorList>
    </citation>
    <scope>NUCLEOTIDE SEQUENCE</scope>
</reference>
<accession>F0W6M6</accession>
<proteinExistence type="predicted"/>
<gene>
    <name evidence="2" type="primary">AlNc14C25G2514</name>
    <name evidence="2" type="ORF">ALNC14_029140</name>
</gene>
<reference evidence="2" key="2">
    <citation type="submission" date="2011-02" db="EMBL/GenBank/DDBJ databases">
        <authorList>
            <person name="MacLean D."/>
        </authorList>
    </citation>
    <scope>NUCLEOTIDE SEQUENCE</scope>
</reference>
<dbReference type="AlphaFoldDB" id="F0W6M6"/>
<name>F0W6M6_9STRA</name>
<protein>
    <submittedName>
        <fullName evidence="2">AlNc14C25G2514 protein</fullName>
    </submittedName>
</protein>
<feature type="compositionally biased region" description="Basic residues" evidence="1">
    <location>
        <begin position="179"/>
        <end position="191"/>
    </location>
</feature>
<dbReference type="EMBL" id="FR824070">
    <property type="protein sequence ID" value="CCA16771.1"/>
    <property type="molecule type" value="Genomic_DNA"/>
</dbReference>
<evidence type="ECO:0000313" key="2">
    <source>
        <dbReference type="EMBL" id="CCA16771.1"/>
    </source>
</evidence>
<organism evidence="2">
    <name type="scientific">Albugo laibachii Nc14</name>
    <dbReference type="NCBI Taxonomy" id="890382"/>
    <lineage>
        <taxon>Eukaryota</taxon>
        <taxon>Sar</taxon>
        <taxon>Stramenopiles</taxon>
        <taxon>Oomycota</taxon>
        <taxon>Peronosporomycetes</taxon>
        <taxon>Albuginales</taxon>
        <taxon>Albuginaceae</taxon>
        <taxon>Albugo</taxon>
    </lineage>
</organism>
<feature type="region of interest" description="Disordered" evidence="1">
    <location>
        <begin position="157"/>
        <end position="194"/>
    </location>
</feature>
<sequence length="275" mass="30877">MVRSLIFGSGLPLSFWEDAAEYASYIINRSPTRGNAGRASSLQVMTGVSPTLTDIVIVGSPCTAIRTPKRKTIDRRGEERLIIGKSDETKGYRVLFTKDRLALTTQHVKNIKTLSEDVNAKLVRQIDEYDGVDARKKKNIHPIDIAVYSTAETFTSSDTLPKSSGDVGHREEPRVGSGKIKKRGNRGGRRSKTTEALATKTKMTVKTRFNWSKTPPREIIGAVYCVDPKNWKEAMESDNFVEWERAAESEIDSLEANDTWEMVLRTDEMRPLHTN</sequence>
<evidence type="ECO:0000256" key="1">
    <source>
        <dbReference type="SAM" id="MobiDB-lite"/>
    </source>
</evidence>
<dbReference type="HOGENOM" id="CLU_1013430_0_0_1"/>